<evidence type="ECO:0000313" key="3">
    <source>
        <dbReference type="EMBL" id="OUJ71200.1"/>
    </source>
</evidence>
<evidence type="ECO:0008006" key="5">
    <source>
        <dbReference type="Google" id="ProtNLM"/>
    </source>
</evidence>
<keyword evidence="4" id="KW-1185">Reference proteome</keyword>
<dbReference type="AlphaFoldDB" id="A0A243W9K0"/>
<evidence type="ECO:0000313" key="4">
    <source>
        <dbReference type="Proteomes" id="UP000194873"/>
    </source>
</evidence>
<dbReference type="OrthoDB" id="862886at2"/>
<evidence type="ECO:0000259" key="2">
    <source>
        <dbReference type="Pfam" id="PF13439"/>
    </source>
</evidence>
<dbReference type="Pfam" id="PF00534">
    <property type="entry name" value="Glycos_transf_1"/>
    <property type="match status" value="1"/>
</dbReference>
<gene>
    <name evidence="3" type="ORF">BXP70_22220</name>
</gene>
<dbReference type="Pfam" id="PF13439">
    <property type="entry name" value="Glyco_transf_4"/>
    <property type="match status" value="1"/>
</dbReference>
<feature type="domain" description="Glycosyltransferase subfamily 4-like N-terminal" evidence="2">
    <location>
        <begin position="18"/>
        <end position="168"/>
    </location>
</feature>
<reference evidence="3 4" key="1">
    <citation type="submission" date="2017-01" db="EMBL/GenBank/DDBJ databases">
        <title>A new Hymenobacter.</title>
        <authorList>
            <person name="Liang Y."/>
            <person name="Feng F."/>
        </authorList>
    </citation>
    <scope>NUCLEOTIDE SEQUENCE [LARGE SCALE GENOMIC DNA]</scope>
    <source>
        <strain evidence="3">MIMBbqt21</strain>
    </source>
</reference>
<comment type="caution">
    <text evidence="3">The sequence shown here is derived from an EMBL/GenBank/DDBJ whole genome shotgun (WGS) entry which is preliminary data.</text>
</comment>
<dbReference type="CDD" id="cd03801">
    <property type="entry name" value="GT4_PimA-like"/>
    <property type="match status" value="1"/>
</dbReference>
<sequence length="375" mass="41284">MSQPVSIVVFATQYMPTGGIESHLREFCFHLAESGVAIDLVIANSVMPPEAEAFFRRICRRVYLGGNGRSNRRIYWLAWIAAKLGVRSYDALYTNGQGNSIGFFAKLLPRRGRWVHHHHTAGDADDRATWSNGYQQALRATDTVIACSRRNAVDIQAALGRPVQSIPCFSRQLLASAPKRGEKLRFGYYGRLIPEKGIDVLCRLSQDQALQHIEFHIWGDGEVYPPSFFEHYPRLCYHGAFAGRSELQKVLTNLDAYLLLSTNPEGLPIALLEVMSAGLPWLATDRGGVPDIACDPLATRVIPTASSYEEMKAAIAGLAEDIQQGKVSSDTQKALYAEMFSSPVLVTRWRATLGLDPATDPTAANAAPANAELVH</sequence>
<feature type="domain" description="Glycosyl transferase family 1" evidence="1">
    <location>
        <begin position="177"/>
        <end position="321"/>
    </location>
</feature>
<dbReference type="InterPro" id="IPR001296">
    <property type="entry name" value="Glyco_trans_1"/>
</dbReference>
<dbReference type="PANTHER" id="PTHR12526:SF637">
    <property type="entry name" value="GLYCOSYLTRANSFERASE EPSF-RELATED"/>
    <property type="match status" value="1"/>
</dbReference>
<dbReference type="Proteomes" id="UP000194873">
    <property type="component" value="Unassembled WGS sequence"/>
</dbReference>
<accession>A0A243W9K0</accession>
<dbReference type="RefSeq" id="WP_086596315.1">
    <property type="nucleotide sequence ID" value="NZ_MTSE01000017.1"/>
</dbReference>
<dbReference type="PANTHER" id="PTHR12526">
    <property type="entry name" value="GLYCOSYLTRANSFERASE"/>
    <property type="match status" value="1"/>
</dbReference>
<dbReference type="Gene3D" id="3.40.50.2000">
    <property type="entry name" value="Glycogen Phosphorylase B"/>
    <property type="match status" value="2"/>
</dbReference>
<dbReference type="EMBL" id="MTSE01000017">
    <property type="protein sequence ID" value="OUJ71200.1"/>
    <property type="molecule type" value="Genomic_DNA"/>
</dbReference>
<dbReference type="GO" id="GO:0016757">
    <property type="term" value="F:glycosyltransferase activity"/>
    <property type="evidence" value="ECO:0007669"/>
    <property type="project" value="InterPro"/>
</dbReference>
<name>A0A243W9K0_9BACT</name>
<evidence type="ECO:0000259" key="1">
    <source>
        <dbReference type="Pfam" id="PF00534"/>
    </source>
</evidence>
<dbReference type="InterPro" id="IPR028098">
    <property type="entry name" value="Glyco_trans_4-like_N"/>
</dbReference>
<proteinExistence type="predicted"/>
<dbReference type="SUPFAM" id="SSF53756">
    <property type="entry name" value="UDP-Glycosyltransferase/glycogen phosphorylase"/>
    <property type="match status" value="1"/>
</dbReference>
<organism evidence="3 4">
    <name type="scientific">Hymenobacter crusticola</name>
    <dbReference type="NCBI Taxonomy" id="1770526"/>
    <lineage>
        <taxon>Bacteria</taxon>
        <taxon>Pseudomonadati</taxon>
        <taxon>Bacteroidota</taxon>
        <taxon>Cytophagia</taxon>
        <taxon>Cytophagales</taxon>
        <taxon>Hymenobacteraceae</taxon>
        <taxon>Hymenobacter</taxon>
    </lineage>
</organism>
<protein>
    <recommendedName>
        <fullName evidence="5">Glycosyltransferase subfamily 4-like N-terminal domain-containing protein</fullName>
    </recommendedName>
</protein>